<dbReference type="Proteomes" id="UP000557566">
    <property type="component" value="Unassembled WGS sequence"/>
</dbReference>
<gene>
    <name evidence="1" type="ORF">G6O67_005044</name>
</gene>
<name>A0A8H4V5I9_9HYPO</name>
<protein>
    <submittedName>
        <fullName evidence="1">Uncharacterized protein</fullName>
    </submittedName>
</protein>
<dbReference type="AlphaFoldDB" id="A0A8H4V5I9"/>
<evidence type="ECO:0000313" key="2">
    <source>
        <dbReference type="Proteomes" id="UP000557566"/>
    </source>
</evidence>
<dbReference type="OrthoDB" id="10477491at2759"/>
<keyword evidence="2" id="KW-1185">Reference proteome</keyword>
<evidence type="ECO:0000313" key="1">
    <source>
        <dbReference type="EMBL" id="KAF4508699.1"/>
    </source>
</evidence>
<organism evidence="1 2">
    <name type="scientific">Ophiocordyceps sinensis</name>
    <dbReference type="NCBI Taxonomy" id="72228"/>
    <lineage>
        <taxon>Eukaryota</taxon>
        <taxon>Fungi</taxon>
        <taxon>Dikarya</taxon>
        <taxon>Ascomycota</taxon>
        <taxon>Pezizomycotina</taxon>
        <taxon>Sordariomycetes</taxon>
        <taxon>Hypocreomycetidae</taxon>
        <taxon>Hypocreales</taxon>
        <taxon>Ophiocordycipitaceae</taxon>
        <taxon>Ophiocordyceps</taxon>
    </lineage>
</organism>
<dbReference type="EMBL" id="JAAVMX010000005">
    <property type="protein sequence ID" value="KAF4508699.1"/>
    <property type="molecule type" value="Genomic_DNA"/>
</dbReference>
<reference evidence="1 2" key="1">
    <citation type="journal article" date="2020" name="Genome Biol. Evol.">
        <title>A new high-quality draft genome assembly of the Chinese cordyceps Ophiocordyceps sinensis.</title>
        <authorList>
            <person name="Shu R."/>
            <person name="Zhang J."/>
            <person name="Meng Q."/>
            <person name="Zhang H."/>
            <person name="Zhou G."/>
            <person name="Li M."/>
            <person name="Wu P."/>
            <person name="Zhao Y."/>
            <person name="Chen C."/>
            <person name="Qin Q."/>
        </authorList>
    </citation>
    <scope>NUCLEOTIDE SEQUENCE [LARGE SCALE GENOMIC DNA]</scope>
    <source>
        <strain evidence="1 2">IOZ07</strain>
    </source>
</reference>
<comment type="caution">
    <text evidence="1">The sequence shown here is derived from an EMBL/GenBank/DDBJ whole genome shotgun (WGS) entry which is preliminary data.</text>
</comment>
<proteinExistence type="predicted"/>
<sequence>MNQRLDTYLWREECPIYAGFVHLVLDEISFHFSILLPHAMSSYYNINPLASRSRVFWKPGQSINMSQAPQLAAAATLVYDWKFPTGAVTDIYYLHLERLAYGLTAERLKAHIEEAWSGNAPLISVFKMDDWAWVQVLGHVDFCIVSARLSENRLALGDEFFKIAATNECEDIVLKIPEDHAPVNHFELYQVADQRIRSKGIPPTLRTAPAAPCEHAPLVFGVGRPSICKKCLEALESLRESYIVEKEWTKKRKTERFRAIVGNQLEAYGRRCVRFNN</sequence>
<accession>A0A8H4V5I9</accession>